<proteinExistence type="predicted"/>
<protein>
    <submittedName>
        <fullName evidence="2">PLP-dependent aminotransferase family protein</fullName>
    </submittedName>
</protein>
<feature type="domain" description="Aminotransferase class I/classII large" evidence="1">
    <location>
        <begin position="32"/>
        <end position="249"/>
    </location>
</feature>
<reference evidence="2" key="1">
    <citation type="submission" date="2019-03" db="EMBL/GenBank/DDBJ databases">
        <title>Lake Tanganyika Metagenome-Assembled Genomes (MAGs).</title>
        <authorList>
            <person name="Tran P."/>
        </authorList>
    </citation>
    <scope>NUCLEOTIDE SEQUENCE</scope>
    <source>
        <strain evidence="2">K_DeepCast_65m_m2_066</strain>
    </source>
</reference>
<comment type="caution">
    <text evidence="2">The sequence shown here is derived from an EMBL/GenBank/DDBJ whole genome shotgun (WGS) entry which is preliminary data.</text>
</comment>
<accession>A0A937W959</accession>
<keyword evidence="2" id="KW-0032">Aminotransferase</keyword>
<dbReference type="Gene3D" id="3.40.640.10">
    <property type="entry name" value="Type I PLP-dependent aspartate aminotransferase-like (Major domain)"/>
    <property type="match status" value="1"/>
</dbReference>
<evidence type="ECO:0000313" key="2">
    <source>
        <dbReference type="EMBL" id="MBM3227186.1"/>
    </source>
</evidence>
<sequence length="250" mass="27057">MTAPLPSLFIAIPDGLIDFGWGHPSARLHPLAAMQQAVAHAFAQTQTAMLQYGAQQGFGPLLSSLAAFLSRQEGYGPALEPTQLFLTYGVSQALDLACTLFTHAGDTVFVEEPTYYLVERIFHDHHLHVVGVPTDADGLDTAALAAMLADPRRPRPRLFYTIPTYQNPTGSVLPAARRQVLVELAQRYGFLVAADEVYHLLSYGMPPPPPLAAFDTSAQGCVLSLGSFSKIVAPGLRLGWVQAHPTLIQR</sequence>
<dbReference type="PANTHER" id="PTHR42858:SF1">
    <property type="entry name" value="LD15494P"/>
    <property type="match status" value="1"/>
</dbReference>
<organism evidence="2 3">
    <name type="scientific">Tectimicrobiota bacterium</name>
    <dbReference type="NCBI Taxonomy" id="2528274"/>
    <lineage>
        <taxon>Bacteria</taxon>
        <taxon>Pseudomonadati</taxon>
        <taxon>Nitrospinota/Tectimicrobiota group</taxon>
        <taxon>Candidatus Tectimicrobiota</taxon>
    </lineage>
</organism>
<dbReference type="SUPFAM" id="SSF53383">
    <property type="entry name" value="PLP-dependent transferases"/>
    <property type="match status" value="1"/>
</dbReference>
<keyword evidence="2" id="KW-0808">Transferase</keyword>
<feature type="non-terminal residue" evidence="2">
    <location>
        <position position="250"/>
    </location>
</feature>
<dbReference type="InterPro" id="IPR004839">
    <property type="entry name" value="Aminotransferase_I/II_large"/>
</dbReference>
<dbReference type="InterPro" id="IPR015421">
    <property type="entry name" value="PyrdxlP-dep_Trfase_major"/>
</dbReference>
<dbReference type="Gene3D" id="3.90.1150.10">
    <property type="entry name" value="Aspartate Aminotransferase, domain 1"/>
    <property type="match status" value="1"/>
</dbReference>
<dbReference type="GO" id="GO:0047536">
    <property type="term" value="F:2-aminoadipate transaminase activity"/>
    <property type="evidence" value="ECO:0007669"/>
    <property type="project" value="TreeGrafter"/>
</dbReference>
<dbReference type="InterPro" id="IPR015422">
    <property type="entry name" value="PyrdxlP-dep_Trfase_small"/>
</dbReference>
<name>A0A937W959_UNCTE</name>
<evidence type="ECO:0000313" key="3">
    <source>
        <dbReference type="Proteomes" id="UP000712673"/>
    </source>
</evidence>
<gene>
    <name evidence="2" type="ORF">FJZ47_25755</name>
</gene>
<evidence type="ECO:0000259" key="1">
    <source>
        <dbReference type="Pfam" id="PF00155"/>
    </source>
</evidence>
<dbReference type="AlphaFoldDB" id="A0A937W959"/>
<dbReference type="PANTHER" id="PTHR42858">
    <property type="entry name" value="AMINOTRANSFERASE"/>
    <property type="match status" value="1"/>
</dbReference>
<dbReference type="EMBL" id="VGLS01001240">
    <property type="protein sequence ID" value="MBM3227186.1"/>
    <property type="molecule type" value="Genomic_DNA"/>
</dbReference>
<dbReference type="Proteomes" id="UP000712673">
    <property type="component" value="Unassembled WGS sequence"/>
</dbReference>
<dbReference type="InterPro" id="IPR015424">
    <property type="entry name" value="PyrdxlP-dep_Trfase"/>
</dbReference>
<dbReference type="Pfam" id="PF00155">
    <property type="entry name" value="Aminotran_1_2"/>
    <property type="match status" value="1"/>
</dbReference>
<dbReference type="CDD" id="cd00609">
    <property type="entry name" value="AAT_like"/>
    <property type="match status" value="1"/>
</dbReference>
<dbReference type="GO" id="GO:0030170">
    <property type="term" value="F:pyridoxal phosphate binding"/>
    <property type="evidence" value="ECO:0007669"/>
    <property type="project" value="InterPro"/>
</dbReference>